<keyword evidence="2 5" id="KW-0812">Transmembrane</keyword>
<evidence type="ECO:0000313" key="7">
    <source>
        <dbReference type="Proteomes" id="UP000253153"/>
    </source>
</evidence>
<comment type="caution">
    <text evidence="6">The sequence shown here is derived from an EMBL/GenBank/DDBJ whole genome shotgun (WGS) entry which is preliminary data.</text>
</comment>
<evidence type="ECO:0000313" key="6">
    <source>
        <dbReference type="EMBL" id="RBR26916.1"/>
    </source>
</evidence>
<comment type="subcellular location">
    <subcellularLocation>
        <location evidence="1">Membrane</location>
        <topology evidence="1">Multi-pass membrane protein</topology>
    </subcellularLocation>
</comment>
<dbReference type="OrthoDB" id="440553at2759"/>
<evidence type="ECO:0000256" key="5">
    <source>
        <dbReference type="SAM" id="Phobius"/>
    </source>
</evidence>
<evidence type="ECO:0000256" key="2">
    <source>
        <dbReference type="ARBA" id="ARBA00022692"/>
    </source>
</evidence>
<dbReference type="RefSeq" id="XP_031021507.1">
    <property type="nucleotide sequence ID" value="XM_031154335.1"/>
</dbReference>
<protein>
    <recommendedName>
        <fullName evidence="8">Major facilitator superfamily (MFS) profile domain-containing protein</fullName>
    </recommendedName>
</protein>
<evidence type="ECO:0008006" key="8">
    <source>
        <dbReference type="Google" id="ProtNLM"/>
    </source>
</evidence>
<dbReference type="GeneID" id="41989631"/>
<accession>A0A366SE21</accession>
<dbReference type="AlphaFoldDB" id="A0A366SE21"/>
<keyword evidence="4 5" id="KW-0472">Membrane</keyword>
<dbReference type="GO" id="GO:0022857">
    <property type="term" value="F:transmembrane transporter activity"/>
    <property type="evidence" value="ECO:0007669"/>
    <property type="project" value="TreeGrafter"/>
</dbReference>
<keyword evidence="7" id="KW-1185">Reference proteome</keyword>
<dbReference type="PANTHER" id="PTHR23501:SF43">
    <property type="entry name" value="MULTIDRUG TRANSPORTER, PUTATIVE (AFU_ORTHOLOGUE AFUA_6G03040)-RELATED"/>
    <property type="match status" value="1"/>
</dbReference>
<gene>
    <name evidence="6" type="ORF">FIESC28_00184</name>
</gene>
<dbReference type="GO" id="GO:0005886">
    <property type="term" value="C:plasma membrane"/>
    <property type="evidence" value="ECO:0007669"/>
    <property type="project" value="TreeGrafter"/>
</dbReference>
<dbReference type="Proteomes" id="UP000253153">
    <property type="component" value="Unassembled WGS sequence"/>
</dbReference>
<dbReference type="PANTHER" id="PTHR23501">
    <property type="entry name" value="MAJOR FACILITATOR SUPERFAMILY"/>
    <property type="match status" value="1"/>
</dbReference>
<name>A0A366SE21_9HYPO</name>
<dbReference type="EMBL" id="QKXC01000005">
    <property type="protein sequence ID" value="RBR26916.1"/>
    <property type="molecule type" value="Genomic_DNA"/>
</dbReference>
<keyword evidence="3 5" id="KW-1133">Transmembrane helix</keyword>
<evidence type="ECO:0000256" key="1">
    <source>
        <dbReference type="ARBA" id="ARBA00004141"/>
    </source>
</evidence>
<reference evidence="6 7" key="1">
    <citation type="submission" date="2018-06" db="EMBL/GenBank/DDBJ databases">
        <title>Fusarium incarnatum-equiseti species complex species 28.</title>
        <authorList>
            <person name="Gardiner D.M."/>
        </authorList>
    </citation>
    <scope>NUCLEOTIDE SEQUENCE [LARGE SCALE GENOMIC DNA]</scope>
    <source>
        <strain evidence="6 7">FIESC_28</strain>
    </source>
</reference>
<organism evidence="6 7">
    <name type="scientific">Fusarium coffeatum</name>
    <dbReference type="NCBI Taxonomy" id="231269"/>
    <lineage>
        <taxon>Eukaryota</taxon>
        <taxon>Fungi</taxon>
        <taxon>Dikarya</taxon>
        <taxon>Ascomycota</taxon>
        <taxon>Pezizomycotina</taxon>
        <taxon>Sordariomycetes</taxon>
        <taxon>Hypocreomycetidae</taxon>
        <taxon>Hypocreales</taxon>
        <taxon>Nectriaceae</taxon>
        <taxon>Fusarium</taxon>
        <taxon>Fusarium incarnatum-equiseti species complex</taxon>
    </lineage>
</organism>
<evidence type="ECO:0000256" key="3">
    <source>
        <dbReference type="ARBA" id="ARBA00022989"/>
    </source>
</evidence>
<evidence type="ECO:0000256" key="4">
    <source>
        <dbReference type="ARBA" id="ARBA00023136"/>
    </source>
</evidence>
<feature type="transmembrane region" description="Helical" evidence="5">
    <location>
        <begin position="146"/>
        <end position="166"/>
    </location>
</feature>
<sequence length="174" mass="18668">MLSSPAATVLSGYLTRNAKIPPVYPINVTDGLQVLGVCLMCSLPVDSTDMPDAQYGYEVLMGVGFGLDLTTVLTFARIVVSESNLCGTVSLAMCATILNNHLRPKLTDIVSTEQAAAIFDSVSVIENLDPSQQVAVRRAFAEGYNWQNIFMAAMAAAGLIASLFLWEKSSRKAE</sequence>
<proteinExistence type="predicted"/>